<dbReference type="Proteomes" id="UP000039046">
    <property type="component" value="Unassembled WGS sequence"/>
</dbReference>
<dbReference type="HOGENOM" id="CLU_079680_0_0_1"/>
<gene>
    <name evidence="2" type="ORF">VHEMI10239</name>
</gene>
<evidence type="ECO:0000313" key="2">
    <source>
        <dbReference type="EMBL" id="CEJ94723.1"/>
    </source>
</evidence>
<organism evidence="2 3">
    <name type="scientific">[Torrubiella] hemipterigena</name>
    <dbReference type="NCBI Taxonomy" id="1531966"/>
    <lineage>
        <taxon>Eukaryota</taxon>
        <taxon>Fungi</taxon>
        <taxon>Dikarya</taxon>
        <taxon>Ascomycota</taxon>
        <taxon>Pezizomycotina</taxon>
        <taxon>Sordariomycetes</taxon>
        <taxon>Hypocreomycetidae</taxon>
        <taxon>Hypocreales</taxon>
        <taxon>Clavicipitaceae</taxon>
        <taxon>Clavicipitaceae incertae sedis</taxon>
        <taxon>'Torrubiella' clade</taxon>
    </lineage>
</organism>
<evidence type="ECO:0000313" key="3">
    <source>
        <dbReference type="Proteomes" id="UP000039046"/>
    </source>
</evidence>
<feature type="chain" id="PRO_5001979913" evidence="1">
    <location>
        <begin position="20"/>
        <end position="268"/>
    </location>
</feature>
<dbReference type="EMBL" id="CDHN01000007">
    <property type="protein sequence ID" value="CEJ94723.1"/>
    <property type="molecule type" value="Genomic_DNA"/>
</dbReference>
<keyword evidence="1" id="KW-0732">Signal</keyword>
<sequence length="268" mass="27940">MVSFSVLQLLAASATLVAALPAAQPTDINDSDRDVAAREALQLGTAIHGALDLPTTIQEMEMPEPTPGPEIDVAEAAVAAAKQMTVEIINKHGADIKTVHTGGEAVGKPGAGKIGKGKTARFVVNAGWHGTVAINDAKHSDTTGDESLIEGSFVNQGAGHAQGDVNISFVDGFSVPIVCWCDENNVTTGCNKDLNKLNKCPNPNGQGSCKNPLRNDNGAKSPTKYFSPCHAAGGAYTFPSDDKANNLNQKCPKEKYTCCVGTSCRSHP</sequence>
<dbReference type="AlphaFoldDB" id="A0A0A1TRV1"/>
<keyword evidence="3" id="KW-1185">Reference proteome</keyword>
<reference evidence="2 3" key="1">
    <citation type="journal article" date="2015" name="Genome Announc.">
        <title>Draft Genome Sequence and Gene Annotation of the Entomopathogenic Fungus Verticillium hemipterigenum.</title>
        <authorList>
            <person name="Horn F."/>
            <person name="Habel A."/>
            <person name="Scharf D.H."/>
            <person name="Dworschak J."/>
            <person name="Brakhage A.A."/>
            <person name="Guthke R."/>
            <person name="Hertweck C."/>
            <person name="Linde J."/>
        </authorList>
    </citation>
    <scope>NUCLEOTIDE SEQUENCE [LARGE SCALE GENOMIC DNA]</scope>
</reference>
<feature type="signal peptide" evidence="1">
    <location>
        <begin position="1"/>
        <end position="19"/>
    </location>
</feature>
<dbReference type="InterPro" id="IPR037176">
    <property type="entry name" value="Osmotin/thaumatin-like_sf"/>
</dbReference>
<accession>A0A0A1TRV1</accession>
<dbReference type="OrthoDB" id="430315at2759"/>
<proteinExistence type="predicted"/>
<dbReference type="SUPFAM" id="SSF49870">
    <property type="entry name" value="Osmotin, thaumatin-like protein"/>
    <property type="match status" value="1"/>
</dbReference>
<name>A0A0A1TRV1_9HYPO</name>
<protein>
    <submittedName>
        <fullName evidence="2">Uncharacterized protein</fullName>
    </submittedName>
</protein>
<evidence type="ECO:0000256" key="1">
    <source>
        <dbReference type="SAM" id="SignalP"/>
    </source>
</evidence>